<sequence length="300" mass="33362">MTLLFNIGKLLQVSIYARTCSRAMNGIGSGGRHKFNRRIGGSRPWPPPARGYEITGDGLHESFHRTLLEACLHPKQQVQKDFSHLRRRPATVDDPGLRFDTAVSFIERQGGRVVFRIGTRMIVLALLASAGVMSAVEISPAIAQDNKMNFKDRKAHVINNSPFLELSDFKFSNAFASSRFALSTDLKWKNIGTKPITAFEVVTMYYDPFNRPLRRGGRWLVPGTDSGNWTALAPGKTGSDGTRAYDTEHAFTAFVFVRSVRLDDGTVWTYDDNAVSEKIKALLPAIKEIGNLEPDEKGKS</sequence>
<evidence type="ECO:0000313" key="1">
    <source>
        <dbReference type="EMBL" id="RJF76444.1"/>
    </source>
</evidence>
<protein>
    <submittedName>
        <fullName evidence="1">Uncharacterized protein</fullName>
    </submittedName>
</protein>
<accession>A0A418VJW8</accession>
<keyword evidence="2" id="KW-1185">Reference proteome</keyword>
<proteinExistence type="predicted"/>
<comment type="caution">
    <text evidence="1">The sequence shown here is derived from an EMBL/GenBank/DDBJ whole genome shotgun (WGS) entry which is preliminary data.</text>
</comment>
<dbReference type="RefSeq" id="WP_119834292.1">
    <property type="nucleotide sequence ID" value="NZ_QYUL01000008.1"/>
</dbReference>
<reference evidence="1 2" key="1">
    <citation type="submission" date="2018-09" db="EMBL/GenBank/DDBJ databases">
        <authorList>
            <person name="Zhu H."/>
        </authorList>
    </citation>
    <scope>NUCLEOTIDE SEQUENCE [LARGE SCALE GENOMIC DNA]</scope>
    <source>
        <strain evidence="1 2">K2W22B-5</strain>
    </source>
</reference>
<name>A0A418VJW8_9PROT</name>
<organism evidence="1 2">
    <name type="scientific">Azospirillum cavernae</name>
    <dbReference type="NCBI Taxonomy" id="2320860"/>
    <lineage>
        <taxon>Bacteria</taxon>
        <taxon>Pseudomonadati</taxon>
        <taxon>Pseudomonadota</taxon>
        <taxon>Alphaproteobacteria</taxon>
        <taxon>Rhodospirillales</taxon>
        <taxon>Azospirillaceae</taxon>
        <taxon>Azospirillum</taxon>
    </lineage>
</organism>
<dbReference type="EMBL" id="QYUL01000008">
    <property type="protein sequence ID" value="RJF76444.1"/>
    <property type="molecule type" value="Genomic_DNA"/>
</dbReference>
<dbReference type="Proteomes" id="UP000283458">
    <property type="component" value="Unassembled WGS sequence"/>
</dbReference>
<dbReference type="AlphaFoldDB" id="A0A418VJW8"/>
<evidence type="ECO:0000313" key="2">
    <source>
        <dbReference type="Proteomes" id="UP000283458"/>
    </source>
</evidence>
<gene>
    <name evidence="1" type="ORF">D3877_29095</name>
</gene>